<dbReference type="RefSeq" id="WP_243662563.1">
    <property type="nucleotide sequence ID" value="NZ_SLWY01000005.1"/>
</dbReference>
<dbReference type="GO" id="GO:0005507">
    <property type="term" value="F:copper ion binding"/>
    <property type="evidence" value="ECO:0007669"/>
    <property type="project" value="InterPro"/>
</dbReference>
<keyword evidence="8" id="KW-0186">Copper</keyword>
<gene>
    <name evidence="11" type="ORF">EV699_10530</name>
</gene>
<name>A0A4R2LGU2_9GAMM</name>
<dbReference type="Pfam" id="PF04442">
    <property type="entry name" value="CtaG_Cox11"/>
    <property type="match status" value="1"/>
</dbReference>
<protein>
    <recommendedName>
        <fullName evidence="4">Cytochrome c oxidase assembly protein CtaG</fullName>
    </recommendedName>
</protein>
<evidence type="ECO:0000256" key="2">
    <source>
        <dbReference type="ARBA" id="ARBA00004382"/>
    </source>
</evidence>
<dbReference type="PANTHER" id="PTHR21320:SF3">
    <property type="entry name" value="CYTOCHROME C OXIDASE ASSEMBLY PROTEIN COX11, MITOCHONDRIAL-RELATED"/>
    <property type="match status" value="1"/>
</dbReference>
<proteinExistence type="inferred from homology"/>
<accession>A0A4R2LGU2</accession>
<evidence type="ECO:0000256" key="6">
    <source>
        <dbReference type="ARBA" id="ARBA00022968"/>
    </source>
</evidence>
<sequence>MSTESTEPLATTAAANRRSVRRLLAVVVGMFGFGFLMVPFYDVICDITGLNGKTRNSVADAAPVRVDASRTVTVEFVASVNADAPWEFRPDVVRLDVHPGQFYQTHFYARNLQDRPLVAQAIPSVAPGLAATYFQKIECFCFNRQAFAAGEGREMPVTFRLDPALPADTRTVTLSYTLFRAEGQGG</sequence>
<keyword evidence="12" id="KW-1185">Reference proteome</keyword>
<evidence type="ECO:0000256" key="9">
    <source>
        <dbReference type="ARBA" id="ARBA00023136"/>
    </source>
</evidence>
<dbReference type="NCBIfam" id="NF003465">
    <property type="entry name" value="PRK05089.1"/>
    <property type="match status" value="1"/>
</dbReference>
<evidence type="ECO:0000256" key="3">
    <source>
        <dbReference type="ARBA" id="ARBA00009620"/>
    </source>
</evidence>
<evidence type="ECO:0000313" key="11">
    <source>
        <dbReference type="EMBL" id="TCO82248.1"/>
    </source>
</evidence>
<dbReference type="PIRSF" id="PIRSF005413">
    <property type="entry name" value="COX11"/>
    <property type="match status" value="1"/>
</dbReference>
<feature type="transmembrane region" description="Helical" evidence="10">
    <location>
        <begin position="23"/>
        <end position="41"/>
    </location>
</feature>
<comment type="subcellular location">
    <subcellularLocation>
        <location evidence="2">Cell inner membrane</location>
        <topology evidence="2">Single-pass type II membrane protein</topology>
        <orientation evidence="2">Periplasmic side</orientation>
    </subcellularLocation>
</comment>
<dbReference type="InterPro" id="IPR023471">
    <property type="entry name" value="CtaG/Cox11_dom_sf"/>
</dbReference>
<dbReference type="PANTHER" id="PTHR21320">
    <property type="entry name" value="CYTOCHROME C OXIDASE ASSEMBLY PROTEIN COX11-RELATED"/>
    <property type="match status" value="1"/>
</dbReference>
<comment type="caution">
    <text evidence="11">The sequence shown here is derived from an EMBL/GenBank/DDBJ whole genome shotgun (WGS) entry which is preliminary data.</text>
</comment>
<evidence type="ECO:0000256" key="7">
    <source>
        <dbReference type="ARBA" id="ARBA00022989"/>
    </source>
</evidence>
<dbReference type="InterPro" id="IPR007533">
    <property type="entry name" value="Cyt_c_oxidase_assmbl_CtaG"/>
</dbReference>
<keyword evidence="5 10" id="KW-0812">Transmembrane</keyword>
<reference evidence="11 12" key="1">
    <citation type="submission" date="2019-03" db="EMBL/GenBank/DDBJ databases">
        <title>Genomic Encyclopedia of Type Strains, Phase IV (KMG-IV): sequencing the most valuable type-strain genomes for metagenomic binning, comparative biology and taxonomic classification.</title>
        <authorList>
            <person name="Goeker M."/>
        </authorList>
    </citation>
    <scope>NUCLEOTIDE SEQUENCE [LARGE SCALE GENOMIC DNA]</scope>
    <source>
        <strain evidence="11 12">DSM 25287</strain>
    </source>
</reference>
<evidence type="ECO:0000256" key="8">
    <source>
        <dbReference type="ARBA" id="ARBA00023008"/>
    </source>
</evidence>
<comment type="function">
    <text evidence="1">Exerts its effect at some terminal stage of cytochrome c oxidase synthesis, probably by being involved in the insertion of the copper B into subunit I.</text>
</comment>
<evidence type="ECO:0000313" key="12">
    <source>
        <dbReference type="Proteomes" id="UP000295765"/>
    </source>
</evidence>
<dbReference type="GO" id="GO:0005886">
    <property type="term" value="C:plasma membrane"/>
    <property type="evidence" value="ECO:0007669"/>
    <property type="project" value="UniProtKB-SubCell"/>
</dbReference>
<dbReference type="Gene3D" id="2.60.370.10">
    <property type="entry name" value="Ctag/Cox11"/>
    <property type="match status" value="1"/>
</dbReference>
<evidence type="ECO:0000256" key="1">
    <source>
        <dbReference type="ARBA" id="ARBA00004007"/>
    </source>
</evidence>
<keyword evidence="9 10" id="KW-0472">Membrane</keyword>
<evidence type="ECO:0000256" key="4">
    <source>
        <dbReference type="ARBA" id="ARBA00015384"/>
    </source>
</evidence>
<dbReference type="Proteomes" id="UP000295765">
    <property type="component" value="Unassembled WGS sequence"/>
</dbReference>
<dbReference type="AlphaFoldDB" id="A0A4R2LGU2"/>
<dbReference type="EMBL" id="SLWY01000005">
    <property type="protein sequence ID" value="TCO82248.1"/>
    <property type="molecule type" value="Genomic_DNA"/>
</dbReference>
<comment type="similarity">
    <text evidence="3">Belongs to the COX11/CtaG family.</text>
</comment>
<dbReference type="SUPFAM" id="SSF110111">
    <property type="entry name" value="Ctag/Cox11"/>
    <property type="match status" value="1"/>
</dbReference>
<evidence type="ECO:0000256" key="10">
    <source>
        <dbReference type="SAM" id="Phobius"/>
    </source>
</evidence>
<keyword evidence="6" id="KW-0735">Signal-anchor</keyword>
<keyword evidence="7 10" id="KW-1133">Transmembrane helix</keyword>
<organism evidence="11 12">
    <name type="scientific">Plasticicumulans lactativorans</name>
    <dbReference type="NCBI Taxonomy" id="1133106"/>
    <lineage>
        <taxon>Bacteria</taxon>
        <taxon>Pseudomonadati</taxon>
        <taxon>Pseudomonadota</taxon>
        <taxon>Gammaproteobacteria</taxon>
        <taxon>Candidatus Competibacteraceae</taxon>
        <taxon>Plasticicumulans</taxon>
    </lineage>
</organism>
<evidence type="ECO:0000256" key="5">
    <source>
        <dbReference type="ARBA" id="ARBA00022692"/>
    </source>
</evidence>